<dbReference type="OMA" id="FYFSEDY"/>
<feature type="transmembrane region" description="Helical" evidence="6">
    <location>
        <begin position="443"/>
        <end position="464"/>
    </location>
</feature>
<dbReference type="AlphaFoldDB" id="A0A0B2VTB3"/>
<evidence type="ECO:0000259" key="7">
    <source>
        <dbReference type="PROSITE" id="PS50850"/>
    </source>
</evidence>
<evidence type="ECO:0000256" key="1">
    <source>
        <dbReference type="ARBA" id="ARBA00004127"/>
    </source>
</evidence>
<protein>
    <submittedName>
        <fullName evidence="8">Major facilitator superfamily domain-containing protein 8</fullName>
    </submittedName>
</protein>
<evidence type="ECO:0000256" key="4">
    <source>
        <dbReference type="ARBA" id="ARBA00022989"/>
    </source>
</evidence>
<feature type="transmembrane region" description="Helical" evidence="6">
    <location>
        <begin position="376"/>
        <end position="396"/>
    </location>
</feature>
<keyword evidence="3 6" id="KW-0812">Transmembrane</keyword>
<feature type="transmembrane region" description="Helical" evidence="6">
    <location>
        <begin position="25"/>
        <end position="48"/>
    </location>
</feature>
<gene>
    <name evidence="8" type="primary">mfsd8</name>
    <name evidence="8" type="ORF">Tcan_16132</name>
</gene>
<organism evidence="8 9">
    <name type="scientific">Toxocara canis</name>
    <name type="common">Canine roundworm</name>
    <dbReference type="NCBI Taxonomy" id="6265"/>
    <lineage>
        <taxon>Eukaryota</taxon>
        <taxon>Metazoa</taxon>
        <taxon>Ecdysozoa</taxon>
        <taxon>Nematoda</taxon>
        <taxon>Chromadorea</taxon>
        <taxon>Rhabditida</taxon>
        <taxon>Spirurina</taxon>
        <taxon>Ascaridomorpha</taxon>
        <taxon>Ascaridoidea</taxon>
        <taxon>Toxocaridae</taxon>
        <taxon>Toxocara</taxon>
    </lineage>
</organism>
<keyword evidence="5 6" id="KW-0472">Membrane</keyword>
<feature type="transmembrane region" description="Helical" evidence="6">
    <location>
        <begin position="417"/>
        <end position="437"/>
    </location>
</feature>
<evidence type="ECO:0000256" key="2">
    <source>
        <dbReference type="ARBA" id="ARBA00022448"/>
    </source>
</evidence>
<dbReference type="Pfam" id="PF07690">
    <property type="entry name" value="MFS_1"/>
    <property type="match status" value="1"/>
</dbReference>
<dbReference type="InterPro" id="IPR020846">
    <property type="entry name" value="MFS_dom"/>
</dbReference>
<dbReference type="PANTHER" id="PTHR23510">
    <property type="entry name" value="INNER MEMBRANE TRANSPORT PROTEIN YAJR"/>
    <property type="match status" value="1"/>
</dbReference>
<comment type="caution">
    <text evidence="8">The sequence shown here is derived from an EMBL/GenBank/DDBJ whole genome shotgun (WGS) entry which is preliminary data.</text>
</comment>
<keyword evidence="4 6" id="KW-1133">Transmembrane helix</keyword>
<feature type="transmembrane region" description="Helical" evidence="6">
    <location>
        <begin position="282"/>
        <end position="304"/>
    </location>
</feature>
<accession>A0A0B2VTB3</accession>
<evidence type="ECO:0000256" key="5">
    <source>
        <dbReference type="ARBA" id="ARBA00023136"/>
    </source>
</evidence>
<evidence type="ECO:0000313" key="8">
    <source>
        <dbReference type="EMBL" id="KHN84938.1"/>
    </source>
</evidence>
<dbReference type="InterPro" id="IPR051068">
    <property type="entry name" value="MFS_Domain-Containing_Protein"/>
</dbReference>
<dbReference type="CDD" id="cd17326">
    <property type="entry name" value="MFS_MFSD8"/>
    <property type="match status" value="1"/>
</dbReference>
<dbReference type="GO" id="GO:0005765">
    <property type="term" value="C:lysosomal membrane"/>
    <property type="evidence" value="ECO:0007669"/>
    <property type="project" value="TreeGrafter"/>
</dbReference>
<dbReference type="PROSITE" id="PS50850">
    <property type="entry name" value="MFS"/>
    <property type="match status" value="1"/>
</dbReference>
<dbReference type="Gene3D" id="1.20.1250.20">
    <property type="entry name" value="MFS general substrate transporter like domains"/>
    <property type="match status" value="1"/>
</dbReference>
<dbReference type="EMBL" id="JPKZ01000885">
    <property type="protein sequence ID" value="KHN84938.1"/>
    <property type="molecule type" value="Genomic_DNA"/>
</dbReference>
<dbReference type="PANTHER" id="PTHR23510:SF3">
    <property type="entry name" value="MAJOR FACILITATOR SUPERFAMILY DOMAIN-CONTAINING PROTEIN 8"/>
    <property type="match status" value="1"/>
</dbReference>
<evidence type="ECO:0000256" key="6">
    <source>
        <dbReference type="SAM" id="Phobius"/>
    </source>
</evidence>
<comment type="subcellular location">
    <subcellularLocation>
        <location evidence="1">Endomembrane system</location>
        <topology evidence="1">Multi-pass membrane protein</topology>
    </subcellularLocation>
</comment>
<name>A0A0B2VTB3_TOXCA</name>
<evidence type="ECO:0000256" key="3">
    <source>
        <dbReference type="ARBA" id="ARBA00022692"/>
    </source>
</evidence>
<feature type="transmembrane region" description="Helical" evidence="6">
    <location>
        <begin position="94"/>
        <end position="113"/>
    </location>
</feature>
<feature type="transmembrane region" description="Helical" evidence="6">
    <location>
        <begin position="316"/>
        <end position="337"/>
    </location>
</feature>
<dbReference type="GO" id="GO:0012505">
    <property type="term" value="C:endomembrane system"/>
    <property type="evidence" value="ECO:0007669"/>
    <property type="project" value="UniProtKB-SubCell"/>
</dbReference>
<keyword evidence="2" id="KW-0813">Transport</keyword>
<dbReference type="GO" id="GO:0022857">
    <property type="term" value="F:transmembrane transporter activity"/>
    <property type="evidence" value="ECO:0007669"/>
    <property type="project" value="InterPro"/>
</dbReference>
<feature type="transmembrane region" description="Helical" evidence="6">
    <location>
        <begin position="60"/>
        <end position="82"/>
    </location>
</feature>
<feature type="transmembrane region" description="Helical" evidence="6">
    <location>
        <begin position="199"/>
        <end position="223"/>
    </location>
</feature>
<reference evidence="8 9" key="1">
    <citation type="submission" date="2014-11" db="EMBL/GenBank/DDBJ databases">
        <title>Genetic blueprint of the zoonotic pathogen Toxocara canis.</title>
        <authorList>
            <person name="Zhu X.-Q."/>
            <person name="Korhonen P.K."/>
            <person name="Cai H."/>
            <person name="Young N.D."/>
            <person name="Nejsum P."/>
            <person name="von Samson-Himmelstjerna G."/>
            <person name="Boag P.R."/>
            <person name="Tan P."/>
            <person name="Li Q."/>
            <person name="Min J."/>
            <person name="Yang Y."/>
            <person name="Wang X."/>
            <person name="Fang X."/>
            <person name="Hall R.S."/>
            <person name="Hofmann A."/>
            <person name="Sternberg P.W."/>
            <person name="Jex A.R."/>
            <person name="Gasser R.B."/>
        </authorList>
    </citation>
    <scope>NUCLEOTIDE SEQUENCE [LARGE SCALE GENOMIC DNA]</scope>
    <source>
        <strain evidence="8">PN_DK_2014</strain>
    </source>
</reference>
<keyword evidence="9" id="KW-1185">Reference proteome</keyword>
<feature type="transmembrane region" description="Helical" evidence="6">
    <location>
        <begin position="154"/>
        <end position="179"/>
    </location>
</feature>
<dbReference type="Proteomes" id="UP000031036">
    <property type="component" value="Unassembled WGS sequence"/>
</dbReference>
<proteinExistence type="predicted"/>
<dbReference type="InterPro" id="IPR036259">
    <property type="entry name" value="MFS_trans_sf"/>
</dbReference>
<feature type="transmembrane region" description="Helical" evidence="6">
    <location>
        <begin position="119"/>
        <end position="142"/>
    </location>
</feature>
<dbReference type="SUPFAM" id="SSF103473">
    <property type="entry name" value="MFS general substrate transporter"/>
    <property type="match status" value="1"/>
</dbReference>
<feature type="domain" description="Major facilitator superfamily (MFS) profile" evidence="7">
    <location>
        <begin position="23"/>
        <end position="468"/>
    </location>
</feature>
<sequence>MVQAKPVIKTVEAFEHGETPWRSIWLSYIVQMLTGIQFSIYFTSMWPYLTTLDPNADLAFFGWITSAYSIGQMVSTWGFGYWNQKTMSARHPACCGLFFMAIGNILYALLPNLPNNHRWFMLVARLLVGFGSGSLIVLRTYCAMSSLKKDRTKVMSLAVGSWVLGLSLGPAVQAMFAPIGKNGVKIAALQLNMYTSPALLMVLISAISILFLVLCFTETYAGVATNEHGERGAFTVIPKYDHIAAYACIYLWFMLQTVATNVEVIATPFTISLYNWNDETAVFYNGIIQFFSCCINVINYILISSTFIGRIDKRKLLIFSCSCFIAYHLLTSPWPFYGGPLDYIKMDENSTVEDTSISGGCFQRYEWCAYTTRVPLIVYIFSFIVILGFAFPFTSAPLGTLFSEILGPRKQGIMQGFFEFGACIARCVAPLVLTALFESSGYLWTTIMHLVLLVIGMTLLIVLYKRMIPLQVFPKIGVPTPYKSGIFYRL</sequence>
<dbReference type="InterPro" id="IPR011701">
    <property type="entry name" value="MFS"/>
</dbReference>
<dbReference type="OrthoDB" id="370281at2759"/>
<evidence type="ECO:0000313" key="9">
    <source>
        <dbReference type="Proteomes" id="UP000031036"/>
    </source>
</evidence>
<feature type="transmembrane region" description="Helical" evidence="6">
    <location>
        <begin position="243"/>
        <end position="262"/>
    </location>
</feature>